<dbReference type="InterPro" id="IPR052192">
    <property type="entry name" value="Insect_Ionotropic_Sensory_Rcpt"/>
</dbReference>
<organism evidence="9 10">
    <name type="scientific">Folsomia candida</name>
    <name type="common">Springtail</name>
    <dbReference type="NCBI Taxonomy" id="158441"/>
    <lineage>
        <taxon>Eukaryota</taxon>
        <taxon>Metazoa</taxon>
        <taxon>Ecdysozoa</taxon>
        <taxon>Arthropoda</taxon>
        <taxon>Hexapoda</taxon>
        <taxon>Collembola</taxon>
        <taxon>Entomobryomorpha</taxon>
        <taxon>Isotomoidea</taxon>
        <taxon>Isotomidae</taxon>
        <taxon>Proisotominae</taxon>
        <taxon>Folsomia</taxon>
    </lineage>
</organism>
<dbReference type="Proteomes" id="UP000198287">
    <property type="component" value="Unassembled WGS sequence"/>
</dbReference>
<evidence type="ECO:0000256" key="2">
    <source>
        <dbReference type="ARBA" id="ARBA00022475"/>
    </source>
</evidence>
<dbReference type="EMBL" id="LNIX01000064">
    <property type="protein sequence ID" value="OXA37158.1"/>
    <property type="molecule type" value="Genomic_DNA"/>
</dbReference>
<evidence type="ECO:0000256" key="4">
    <source>
        <dbReference type="ARBA" id="ARBA00022989"/>
    </source>
</evidence>
<evidence type="ECO:0000313" key="10">
    <source>
        <dbReference type="Proteomes" id="UP000198287"/>
    </source>
</evidence>
<dbReference type="OrthoDB" id="8298634at2759"/>
<protein>
    <submittedName>
        <fullName evidence="9">Uncharacterized protein</fullName>
    </submittedName>
</protein>
<keyword evidence="5 8" id="KW-0472">Membrane</keyword>
<feature type="transmembrane region" description="Helical" evidence="8">
    <location>
        <begin position="633"/>
        <end position="651"/>
    </location>
</feature>
<accession>A0A226CXA7</accession>
<sequence length="705" mass="81888">MVQIDFPTFLLLRLIISEKFHCNIVEQSTHLQISKRNLKKHSKRIGNHEKFTLFHILSNTPSYQSRKSRRHHAPQNFNGCIFDISSNFEKNYFNAQNSKSIITFVLYNIVETRTRFHRSQETPEINLVAFSPKHKKPCLIFIVDGDAARFKLLWHFVLQGLSYANLDPQFIIIQTRLPASEFLASFRQRQFWVSSAILLWQEPTRKLFRLCVSCRDPIPQEDLSKFSRRSLKIVPKIEKYLSWFFHLYGPRPPPRAEMLSCSARYWQLNTHFHTCVPYVLSSHFNYSLDPRTYIPLGRVNPGELAGRDLYEAKFFKRRLVRTRLFNYATEYSEYVLVFYTGRGGSLNFMKLFEPLDTWIWTGLVLTFLVTLVFVYGLTTTRGSIGDALFTVFSVVLDQSQHDPGTEAGKLIPNMVTIMITSWTLTLSIISCCYKGDLLSYFVLETLPSVPDTIVDLVKSDILITTNIQYRGYDTKFRSSLKLMLSHLSQGDDSHAKFYARFSQKTTLITGKPELVVMNISQNKAVATDRGMIKLPQTFATVNPKVDSDKMKVLVAQQTKYFIQEKKRVGENPLVTRSVWFVDNNEYAGMIKIGVARLCESGIYAHWMRNYHMHHTLMLLRWGDTEIKKRRPTLNYYGILVMTGADMINNNLFDSAFEPVALDNLKLCFILYFAGFLIGLVCWVNEFKEILVRRRRNAVFEFKNLP</sequence>
<dbReference type="PANTHER" id="PTHR42643">
    <property type="entry name" value="IONOTROPIC RECEPTOR 20A-RELATED"/>
    <property type="match status" value="1"/>
</dbReference>
<evidence type="ECO:0000256" key="3">
    <source>
        <dbReference type="ARBA" id="ARBA00022692"/>
    </source>
</evidence>
<evidence type="ECO:0000256" key="8">
    <source>
        <dbReference type="SAM" id="Phobius"/>
    </source>
</evidence>
<keyword evidence="6" id="KW-0675">Receptor</keyword>
<keyword evidence="10" id="KW-1185">Reference proteome</keyword>
<evidence type="ECO:0000256" key="1">
    <source>
        <dbReference type="ARBA" id="ARBA00004651"/>
    </source>
</evidence>
<evidence type="ECO:0000256" key="7">
    <source>
        <dbReference type="ARBA" id="ARBA00023180"/>
    </source>
</evidence>
<keyword evidence="2" id="KW-1003">Cell membrane</keyword>
<proteinExistence type="predicted"/>
<reference evidence="9 10" key="1">
    <citation type="submission" date="2015-12" db="EMBL/GenBank/DDBJ databases">
        <title>The genome of Folsomia candida.</title>
        <authorList>
            <person name="Faddeeva A."/>
            <person name="Derks M.F."/>
            <person name="Anvar Y."/>
            <person name="Smit S."/>
            <person name="Van Straalen N."/>
            <person name="Roelofs D."/>
        </authorList>
    </citation>
    <scope>NUCLEOTIDE SEQUENCE [LARGE SCALE GENOMIC DNA]</scope>
    <source>
        <strain evidence="9 10">VU population</strain>
        <tissue evidence="9">Whole body</tissue>
    </source>
</reference>
<dbReference type="PANTHER" id="PTHR42643:SF24">
    <property type="entry name" value="IONOTROPIC RECEPTOR 60A"/>
    <property type="match status" value="1"/>
</dbReference>
<keyword evidence="3 8" id="KW-0812">Transmembrane</keyword>
<evidence type="ECO:0000256" key="6">
    <source>
        <dbReference type="ARBA" id="ARBA00023170"/>
    </source>
</evidence>
<feature type="transmembrane region" description="Helical" evidence="8">
    <location>
        <begin position="663"/>
        <end position="684"/>
    </location>
</feature>
<gene>
    <name evidence="9" type="ORF">Fcan01_28086</name>
</gene>
<comment type="caution">
    <text evidence="9">The sequence shown here is derived from an EMBL/GenBank/DDBJ whole genome shotgun (WGS) entry which is preliminary data.</text>
</comment>
<evidence type="ECO:0000256" key="5">
    <source>
        <dbReference type="ARBA" id="ARBA00023136"/>
    </source>
</evidence>
<keyword evidence="7" id="KW-0325">Glycoprotein</keyword>
<dbReference type="GO" id="GO:0005886">
    <property type="term" value="C:plasma membrane"/>
    <property type="evidence" value="ECO:0007669"/>
    <property type="project" value="UniProtKB-SubCell"/>
</dbReference>
<dbReference type="AlphaFoldDB" id="A0A226CXA7"/>
<evidence type="ECO:0000313" key="9">
    <source>
        <dbReference type="EMBL" id="OXA37158.1"/>
    </source>
</evidence>
<comment type="subcellular location">
    <subcellularLocation>
        <location evidence="1">Cell membrane</location>
        <topology evidence="1">Multi-pass membrane protein</topology>
    </subcellularLocation>
</comment>
<keyword evidence="4 8" id="KW-1133">Transmembrane helix</keyword>
<feature type="transmembrane region" description="Helical" evidence="8">
    <location>
        <begin position="358"/>
        <end position="377"/>
    </location>
</feature>
<name>A0A226CXA7_FOLCA</name>